<dbReference type="SUPFAM" id="SSF53098">
    <property type="entry name" value="Ribonuclease H-like"/>
    <property type="match status" value="1"/>
</dbReference>
<evidence type="ECO:0000256" key="2">
    <source>
        <dbReference type="ARBA" id="ARBA00001946"/>
    </source>
</evidence>
<proteinExistence type="inferred from homology"/>
<evidence type="ECO:0000259" key="12">
    <source>
        <dbReference type="PROSITE" id="PS50879"/>
    </source>
</evidence>
<keyword evidence="5 10" id="KW-0540">Nuclease</keyword>
<keyword evidence="8 10" id="KW-0378">Hydrolase</keyword>
<sequence length="310" mass="34229">MSSGSKKRKLDEGVQKYYAVKAGHTISVFEDWSKCQESITGYKGAVFKSFTTEQDAKDFVAGKAVKSSTPKEPRFYGVAIGKVPGVYEEWTEAQEQIAGVKGPKYKKFATRKEAEAFVEEHDTTAESKVTTTLPQPSSKRAKIAETSKRKDMPSIKEVKVYTDGSSLGNGKIGAQAGVGVFFGDNDRRNVSEPLQGTAQTNQRAELTAVLRALEIVPLKDNIRIITDSNYSINCVTVWYKSWAKNGWQNSKHQDVMNQDIIRSIRALIERRDAGGAQTSFEWIKGHSNHPSNEAADKLAVAGARRSDGRD</sequence>
<evidence type="ECO:0000256" key="3">
    <source>
        <dbReference type="ARBA" id="ARBA00005300"/>
    </source>
</evidence>
<dbReference type="InterPro" id="IPR050092">
    <property type="entry name" value="RNase_H"/>
</dbReference>
<dbReference type="GO" id="GO:0003676">
    <property type="term" value="F:nucleic acid binding"/>
    <property type="evidence" value="ECO:0007669"/>
    <property type="project" value="UniProtKB-UniRule"/>
</dbReference>
<feature type="domain" description="RNase H type-1" evidence="12">
    <location>
        <begin position="154"/>
        <end position="304"/>
    </location>
</feature>
<dbReference type="InterPro" id="IPR009027">
    <property type="entry name" value="Ribosomal_bL9/RNase_H1_N"/>
</dbReference>
<dbReference type="InterPro" id="IPR011320">
    <property type="entry name" value="RNase_H1_N"/>
</dbReference>
<dbReference type="GO" id="GO:0000287">
    <property type="term" value="F:magnesium ion binding"/>
    <property type="evidence" value="ECO:0007669"/>
    <property type="project" value="UniProtKB-UniRule"/>
</dbReference>
<comment type="caution">
    <text evidence="13">The sequence shown here is derived from an EMBL/GenBank/DDBJ whole genome shotgun (WGS) entry which is preliminary data.</text>
</comment>
<protein>
    <recommendedName>
        <fullName evidence="4 10">Ribonuclease H</fullName>
        <shortName evidence="10">RNase H</shortName>
        <ecNumber evidence="4 10">3.1.26.4</ecNumber>
    </recommendedName>
</protein>
<dbReference type="PROSITE" id="PS50879">
    <property type="entry name" value="RNASE_H_1"/>
    <property type="match status" value="1"/>
</dbReference>
<keyword evidence="9 10" id="KW-0460">Magnesium</keyword>
<evidence type="ECO:0000256" key="5">
    <source>
        <dbReference type="ARBA" id="ARBA00022722"/>
    </source>
</evidence>
<dbReference type="GO" id="GO:0004523">
    <property type="term" value="F:RNA-DNA hybrid ribonuclease activity"/>
    <property type="evidence" value="ECO:0007669"/>
    <property type="project" value="UniProtKB-UniRule"/>
</dbReference>
<dbReference type="InterPro" id="IPR037056">
    <property type="entry name" value="RNase_H1_N_sf"/>
</dbReference>
<gene>
    <name evidence="13" type="ORF">BJ878DRAFT_417712</name>
</gene>
<evidence type="ECO:0000256" key="8">
    <source>
        <dbReference type="ARBA" id="ARBA00022801"/>
    </source>
</evidence>
<keyword evidence="14" id="KW-1185">Reference proteome</keyword>
<evidence type="ECO:0000256" key="9">
    <source>
        <dbReference type="ARBA" id="ARBA00022842"/>
    </source>
</evidence>
<dbReference type="InterPro" id="IPR012337">
    <property type="entry name" value="RNaseH-like_sf"/>
</dbReference>
<dbReference type="AlphaFoldDB" id="A0A9P7Z6E3"/>
<evidence type="ECO:0000256" key="4">
    <source>
        <dbReference type="ARBA" id="ARBA00012180"/>
    </source>
</evidence>
<dbReference type="SUPFAM" id="SSF55658">
    <property type="entry name" value="L9 N-domain-like"/>
    <property type="match status" value="2"/>
</dbReference>
<dbReference type="CDD" id="cd09280">
    <property type="entry name" value="RNase_HI_eukaryote_like"/>
    <property type="match status" value="1"/>
</dbReference>
<evidence type="ECO:0000313" key="13">
    <source>
        <dbReference type="EMBL" id="KAG9246111.1"/>
    </source>
</evidence>
<dbReference type="GO" id="GO:0043137">
    <property type="term" value="P:DNA replication, removal of RNA primer"/>
    <property type="evidence" value="ECO:0007669"/>
    <property type="project" value="TreeGrafter"/>
</dbReference>
<evidence type="ECO:0000256" key="6">
    <source>
        <dbReference type="ARBA" id="ARBA00022723"/>
    </source>
</evidence>
<dbReference type="InterPro" id="IPR002156">
    <property type="entry name" value="RNaseH_domain"/>
</dbReference>
<dbReference type="EMBL" id="MU253817">
    <property type="protein sequence ID" value="KAG9246111.1"/>
    <property type="molecule type" value="Genomic_DNA"/>
</dbReference>
<dbReference type="PIRSF" id="PIRSF036852">
    <property type="entry name" value="Ribonuclease_H1_euk"/>
    <property type="match status" value="1"/>
</dbReference>
<dbReference type="PANTHER" id="PTHR10642">
    <property type="entry name" value="RIBONUCLEASE H1"/>
    <property type="match status" value="1"/>
</dbReference>
<dbReference type="PANTHER" id="PTHR10642:SF26">
    <property type="entry name" value="RIBONUCLEASE H1"/>
    <property type="match status" value="1"/>
</dbReference>
<evidence type="ECO:0000256" key="7">
    <source>
        <dbReference type="ARBA" id="ARBA00022759"/>
    </source>
</evidence>
<dbReference type="FunFam" id="3.30.420.10:FF:000090">
    <property type="entry name" value="Ribonuclease H"/>
    <property type="match status" value="1"/>
</dbReference>
<evidence type="ECO:0000256" key="10">
    <source>
        <dbReference type="PIRNR" id="PIRNR036852"/>
    </source>
</evidence>
<dbReference type="Proteomes" id="UP000887226">
    <property type="component" value="Unassembled WGS sequence"/>
</dbReference>
<feature type="region of interest" description="Disordered" evidence="11">
    <location>
        <begin position="281"/>
        <end position="310"/>
    </location>
</feature>
<evidence type="ECO:0000313" key="14">
    <source>
        <dbReference type="Proteomes" id="UP000887226"/>
    </source>
</evidence>
<dbReference type="EC" id="3.1.26.4" evidence="4 10"/>
<comment type="catalytic activity">
    <reaction evidence="1 10">
        <text>Endonucleolytic cleavage to 5'-phosphomonoester.</text>
        <dbReference type="EC" id="3.1.26.4"/>
    </reaction>
</comment>
<keyword evidence="6 10" id="KW-0479">Metal-binding</keyword>
<dbReference type="OrthoDB" id="407198at2759"/>
<name>A0A9P7Z6E3_9HELO</name>
<dbReference type="InterPro" id="IPR036397">
    <property type="entry name" value="RNaseH_sf"/>
</dbReference>
<keyword evidence="7 10" id="KW-0255">Endonuclease</keyword>
<accession>A0A9P7Z6E3</accession>
<dbReference type="FunFam" id="3.40.970.10:FF:000001">
    <property type="entry name" value="Ribonuclease H1"/>
    <property type="match status" value="1"/>
</dbReference>
<dbReference type="Gene3D" id="3.30.420.10">
    <property type="entry name" value="Ribonuclease H-like superfamily/Ribonuclease H"/>
    <property type="match status" value="1"/>
</dbReference>
<dbReference type="InterPro" id="IPR017067">
    <property type="entry name" value="RNase_H1_euk"/>
</dbReference>
<evidence type="ECO:0000256" key="1">
    <source>
        <dbReference type="ARBA" id="ARBA00000077"/>
    </source>
</evidence>
<organism evidence="13 14">
    <name type="scientific">Calycina marina</name>
    <dbReference type="NCBI Taxonomy" id="1763456"/>
    <lineage>
        <taxon>Eukaryota</taxon>
        <taxon>Fungi</taxon>
        <taxon>Dikarya</taxon>
        <taxon>Ascomycota</taxon>
        <taxon>Pezizomycotina</taxon>
        <taxon>Leotiomycetes</taxon>
        <taxon>Helotiales</taxon>
        <taxon>Pezizellaceae</taxon>
        <taxon>Calycina</taxon>
    </lineage>
</organism>
<dbReference type="Pfam" id="PF00075">
    <property type="entry name" value="RNase_H"/>
    <property type="match status" value="1"/>
</dbReference>
<comment type="function">
    <text evidence="10">Endonuclease that specifically degrades the RNA of RNA-DNA hybrids.</text>
</comment>
<comment type="similarity">
    <text evidence="3 10">Belongs to the RNase H family.</text>
</comment>
<reference evidence="13" key="1">
    <citation type="journal article" date="2021" name="IMA Fungus">
        <title>Genomic characterization of three marine fungi, including Emericellopsis atlantica sp. nov. with signatures of a generalist lifestyle and marine biomass degradation.</title>
        <authorList>
            <person name="Hagestad O.C."/>
            <person name="Hou L."/>
            <person name="Andersen J.H."/>
            <person name="Hansen E.H."/>
            <person name="Altermark B."/>
            <person name="Li C."/>
            <person name="Kuhnert E."/>
            <person name="Cox R.J."/>
            <person name="Crous P.W."/>
            <person name="Spatafora J.W."/>
            <person name="Lail K."/>
            <person name="Amirebrahimi M."/>
            <person name="Lipzen A."/>
            <person name="Pangilinan J."/>
            <person name="Andreopoulos W."/>
            <person name="Hayes R.D."/>
            <person name="Ng V."/>
            <person name="Grigoriev I.V."/>
            <person name="Jackson S.A."/>
            <person name="Sutton T.D.S."/>
            <person name="Dobson A.D.W."/>
            <person name="Rama T."/>
        </authorList>
    </citation>
    <scope>NUCLEOTIDE SEQUENCE</scope>
    <source>
        <strain evidence="13">TRa3180A</strain>
    </source>
</reference>
<evidence type="ECO:0000256" key="11">
    <source>
        <dbReference type="SAM" id="MobiDB-lite"/>
    </source>
</evidence>
<dbReference type="Gene3D" id="3.40.970.10">
    <property type="entry name" value="Ribonuclease H1, N-terminal domain"/>
    <property type="match status" value="2"/>
</dbReference>
<dbReference type="Pfam" id="PF01693">
    <property type="entry name" value="Cauli_VI"/>
    <property type="match status" value="2"/>
</dbReference>
<comment type="cofactor">
    <cofactor evidence="2 10">
        <name>Mg(2+)</name>
        <dbReference type="ChEBI" id="CHEBI:18420"/>
    </cofactor>
</comment>